<dbReference type="InterPro" id="IPR036770">
    <property type="entry name" value="Ankyrin_rpt-contain_sf"/>
</dbReference>
<dbReference type="OrthoDB" id="6283900at2759"/>
<sequence>MVLLDHYAAEDRKLLTSVRYNGITPLFYAAITNNTVITKYLITHCKCLIDQRCYFYNSERVTPFWAAVVKDNRKAANMLLAFGANINARGWWGSTALIKALVENNLQMARILLSYEANVDACTNERKTALMAATFDIDFTKELLSRSKYSLHQQDIFGNTALHHAVQNKHLDVASLLVKSGINPLTPNHKGVDSLTLVKECRKKLMGVPPVCRRLQFASFGERTTKTSQYTDLYYFDPEEHDCPDRDGCGDWDFVDSNPLKDLPGFDHNQFQACYYRK</sequence>
<dbReference type="InterPro" id="IPR002110">
    <property type="entry name" value="Ankyrin_rpt"/>
</dbReference>
<dbReference type="PROSITE" id="PS50088">
    <property type="entry name" value="ANK_REPEAT"/>
    <property type="match status" value="1"/>
</dbReference>
<dbReference type="SUPFAM" id="SSF48403">
    <property type="entry name" value="Ankyrin repeat"/>
    <property type="match status" value="1"/>
</dbReference>
<reference evidence="4" key="1">
    <citation type="submission" date="2015-07" db="EMBL/GenBank/DDBJ databases">
        <title>MeaNS - Measles Nucleotide Surveillance Program.</title>
        <authorList>
            <person name="Tran T."/>
            <person name="Druce J."/>
        </authorList>
    </citation>
    <scope>NUCLEOTIDE SEQUENCE</scope>
    <source>
        <strain evidence="4">UCB-OBI-ISO-001</strain>
        <tissue evidence="4">Gonad</tissue>
    </source>
</reference>
<organism evidence="4">
    <name type="scientific">Octopus bimaculoides</name>
    <name type="common">California two-spotted octopus</name>
    <dbReference type="NCBI Taxonomy" id="37653"/>
    <lineage>
        <taxon>Eukaryota</taxon>
        <taxon>Metazoa</taxon>
        <taxon>Spiralia</taxon>
        <taxon>Lophotrochozoa</taxon>
        <taxon>Mollusca</taxon>
        <taxon>Cephalopoda</taxon>
        <taxon>Coleoidea</taxon>
        <taxon>Octopodiformes</taxon>
        <taxon>Octopoda</taxon>
        <taxon>Incirrata</taxon>
        <taxon>Octopodidae</taxon>
        <taxon>Octopus</taxon>
    </lineage>
</organism>
<dbReference type="SMART" id="SM00248">
    <property type="entry name" value="ANK"/>
    <property type="match status" value="5"/>
</dbReference>
<dbReference type="EMBL" id="KQ415748">
    <property type="protein sequence ID" value="KOG00746.1"/>
    <property type="molecule type" value="Genomic_DNA"/>
</dbReference>
<dbReference type="STRING" id="37653.A0A0L8IGZ2"/>
<feature type="repeat" description="ANK" evidence="3">
    <location>
        <begin position="157"/>
        <end position="189"/>
    </location>
</feature>
<dbReference type="AlphaFoldDB" id="A0A0L8IGZ2"/>
<evidence type="ECO:0000313" key="4">
    <source>
        <dbReference type="EMBL" id="KOG00746.1"/>
    </source>
</evidence>
<name>A0A0L8IGZ2_OCTBM</name>
<evidence type="ECO:0000256" key="1">
    <source>
        <dbReference type="ARBA" id="ARBA00022737"/>
    </source>
</evidence>
<dbReference type="Gene3D" id="1.25.40.20">
    <property type="entry name" value="Ankyrin repeat-containing domain"/>
    <property type="match status" value="1"/>
</dbReference>
<dbReference type="PROSITE" id="PS50297">
    <property type="entry name" value="ANK_REP_REGION"/>
    <property type="match status" value="1"/>
</dbReference>
<gene>
    <name evidence="4" type="ORF">OCBIM_22035254mg</name>
</gene>
<protein>
    <submittedName>
        <fullName evidence="4">Uncharacterized protein</fullName>
    </submittedName>
</protein>
<accession>A0A0L8IGZ2</accession>
<dbReference type="Pfam" id="PF00023">
    <property type="entry name" value="Ank"/>
    <property type="match status" value="1"/>
</dbReference>
<evidence type="ECO:0000256" key="2">
    <source>
        <dbReference type="ARBA" id="ARBA00023043"/>
    </source>
</evidence>
<keyword evidence="2 3" id="KW-0040">ANK repeat</keyword>
<dbReference type="Pfam" id="PF12796">
    <property type="entry name" value="Ank_2"/>
    <property type="match status" value="2"/>
</dbReference>
<proteinExistence type="predicted"/>
<evidence type="ECO:0000256" key="3">
    <source>
        <dbReference type="PROSITE-ProRule" id="PRU00023"/>
    </source>
</evidence>
<keyword evidence="1" id="KW-0677">Repeat</keyword>
<dbReference type="PANTHER" id="PTHR24198:SF165">
    <property type="entry name" value="ANKYRIN REPEAT-CONTAINING PROTEIN-RELATED"/>
    <property type="match status" value="1"/>
</dbReference>
<dbReference type="PANTHER" id="PTHR24198">
    <property type="entry name" value="ANKYRIN REPEAT AND PROTEIN KINASE DOMAIN-CONTAINING PROTEIN"/>
    <property type="match status" value="1"/>
</dbReference>